<dbReference type="InterPro" id="IPR052557">
    <property type="entry name" value="CAP/Cytokinesis_protein"/>
</dbReference>
<feature type="region of interest" description="Disordered" evidence="1">
    <location>
        <begin position="394"/>
        <end position="414"/>
    </location>
</feature>
<comment type="caution">
    <text evidence="4">The sequence shown here is derived from an EMBL/GenBank/DDBJ whole genome shotgun (WGS) entry which is preliminary data.</text>
</comment>
<feature type="domain" description="Transglutaminase-like" evidence="3">
    <location>
        <begin position="608"/>
        <end position="664"/>
    </location>
</feature>
<evidence type="ECO:0000256" key="1">
    <source>
        <dbReference type="SAM" id="MobiDB-lite"/>
    </source>
</evidence>
<dbReference type="PROSITE" id="PS51257">
    <property type="entry name" value="PROKAR_LIPOPROTEIN"/>
    <property type="match status" value="1"/>
</dbReference>
<dbReference type="EMBL" id="QUBQ01000006">
    <property type="protein sequence ID" value="REK71289.1"/>
    <property type="molecule type" value="Genomic_DNA"/>
</dbReference>
<feature type="signal peptide" evidence="2">
    <location>
        <begin position="1"/>
        <end position="20"/>
    </location>
</feature>
<sequence length="787" mass="86929">MLRRLLFLLLAFMLVLTACKTSNEGDRSTKPESTKVVDVEFASGVTVLDLKKKYGSDQEKSIMPIYNVEQDKEFIFDFNFELVGSGILANDLVSVHTDQKALPESIILSFAWDEQKDGITSVSLKPHSGIMQTETMSKNSASTWGGAPIYYIRINYDMDATTPTKLEKPLVIPFTVKSDLPVPTLQYTIDPTGRLQLSWNEVEGAEGYRVYKRMKPILDTHSNLPLSSAEEAYVGPGPRLLAEVTETEFNDFMQDGEGGLLITAALDGSNMISAQNRMVDGEYYVTAIAGDKESGFSKPVNTVPLSKRLPSQMTESIVYASYPTVKELPETIDVKFIDGSIVPRRMNYLTDDVVIEGNGSAVIKHTIDGTAFSGFIIVNSITKEELDALSERTEKEASGYVPPSNTTDHVPDPSVPTIIADAPVEDDGTEVVAAQRDNTDKTVGEGNAQTLTVPAIIADVPVNADSAIEEYLALGLIDGQEQLSMKAFPEAQNFDTLSDVLSKVIYQNPMILGVKQYGYDYKSLTLFIGYEDDRDTIIRKQKEIVGEAATLMTTIFKEGMSEEEKHQALYDYLNDNTVYDDAALEEAEKNGFQTVDPKFNDSFTTYGILVKKVGVCASYASTYKMLSDLAGLETVVVSGDMGGVPHAWNKVKIDGNWVHVDATNNATNTGIPYLLYNSSDDTATALNFYVDEGYWLDHELDQFESTDNSRDYYIVNDLEVDSANKFTSKVASLLKTDDGDKIIVRMTATLSEDELMDSLIKAFDQASITDLSNVRINSLGTYYMIRR</sequence>
<dbReference type="GO" id="GO:0005737">
    <property type="term" value="C:cytoplasm"/>
    <property type="evidence" value="ECO:0007669"/>
    <property type="project" value="TreeGrafter"/>
</dbReference>
<keyword evidence="5" id="KW-1185">Reference proteome</keyword>
<evidence type="ECO:0000313" key="5">
    <source>
        <dbReference type="Proteomes" id="UP000261905"/>
    </source>
</evidence>
<dbReference type="Proteomes" id="UP000261905">
    <property type="component" value="Unassembled WGS sequence"/>
</dbReference>
<evidence type="ECO:0000313" key="4">
    <source>
        <dbReference type="EMBL" id="REK71289.1"/>
    </source>
</evidence>
<dbReference type="Gene3D" id="3.10.620.30">
    <property type="match status" value="1"/>
</dbReference>
<dbReference type="InterPro" id="IPR002931">
    <property type="entry name" value="Transglutaminase-like"/>
</dbReference>
<proteinExistence type="predicted"/>
<feature type="chain" id="PRO_5016597872" description="Transglutaminase-like domain-containing protein" evidence="2">
    <location>
        <begin position="21"/>
        <end position="787"/>
    </location>
</feature>
<dbReference type="SMART" id="SM00460">
    <property type="entry name" value="TGc"/>
    <property type="match status" value="1"/>
</dbReference>
<dbReference type="InterPro" id="IPR038765">
    <property type="entry name" value="Papain-like_cys_pep_sf"/>
</dbReference>
<dbReference type="AlphaFoldDB" id="A0A371P5W6"/>
<accession>A0A371P5W6</accession>
<dbReference type="Pfam" id="PF01841">
    <property type="entry name" value="Transglut_core"/>
    <property type="match status" value="1"/>
</dbReference>
<dbReference type="SUPFAM" id="SSF54001">
    <property type="entry name" value="Cysteine proteinases"/>
    <property type="match status" value="1"/>
</dbReference>
<dbReference type="OrthoDB" id="9788327at2"/>
<gene>
    <name evidence="4" type="ORF">DX130_22895</name>
</gene>
<dbReference type="PANTHER" id="PTHR46333">
    <property type="entry name" value="CYTOKINESIS PROTEIN 3"/>
    <property type="match status" value="1"/>
</dbReference>
<organism evidence="4 5">
    <name type="scientific">Paenibacillus paeoniae</name>
    <dbReference type="NCBI Taxonomy" id="2292705"/>
    <lineage>
        <taxon>Bacteria</taxon>
        <taxon>Bacillati</taxon>
        <taxon>Bacillota</taxon>
        <taxon>Bacilli</taxon>
        <taxon>Bacillales</taxon>
        <taxon>Paenibacillaceae</taxon>
        <taxon>Paenibacillus</taxon>
    </lineage>
</organism>
<name>A0A371P5W6_9BACL</name>
<dbReference type="RefSeq" id="WP_116049344.1">
    <property type="nucleotide sequence ID" value="NZ_QUBQ01000006.1"/>
</dbReference>
<protein>
    <recommendedName>
        <fullName evidence="3">Transglutaminase-like domain-containing protein</fullName>
    </recommendedName>
</protein>
<dbReference type="PANTHER" id="PTHR46333:SF2">
    <property type="entry name" value="CYTOKINESIS PROTEIN 3"/>
    <property type="match status" value="1"/>
</dbReference>
<reference evidence="4 5" key="1">
    <citation type="submission" date="2018-08" db="EMBL/GenBank/DDBJ databases">
        <title>Paenibacillus sp. M4BSY-1, whole genome shotgun sequence.</title>
        <authorList>
            <person name="Tuo L."/>
        </authorList>
    </citation>
    <scope>NUCLEOTIDE SEQUENCE [LARGE SCALE GENOMIC DNA]</scope>
    <source>
        <strain evidence="4 5">M4BSY-1</strain>
    </source>
</reference>
<evidence type="ECO:0000259" key="3">
    <source>
        <dbReference type="SMART" id="SM00460"/>
    </source>
</evidence>
<keyword evidence="2" id="KW-0732">Signal</keyword>
<evidence type="ECO:0000256" key="2">
    <source>
        <dbReference type="SAM" id="SignalP"/>
    </source>
</evidence>